<dbReference type="EMBL" id="PNBA02000019">
    <property type="protein sequence ID" value="KAG6391439.1"/>
    <property type="molecule type" value="Genomic_DNA"/>
</dbReference>
<name>A0A8X8Z503_SALSN</name>
<protein>
    <submittedName>
        <fullName evidence="2">Uncharacterized protein</fullName>
    </submittedName>
</protein>
<feature type="compositionally biased region" description="Basic and acidic residues" evidence="1">
    <location>
        <begin position="39"/>
        <end position="49"/>
    </location>
</feature>
<evidence type="ECO:0000313" key="2">
    <source>
        <dbReference type="EMBL" id="KAG6391439.1"/>
    </source>
</evidence>
<organism evidence="2">
    <name type="scientific">Salvia splendens</name>
    <name type="common">Scarlet sage</name>
    <dbReference type="NCBI Taxonomy" id="180675"/>
    <lineage>
        <taxon>Eukaryota</taxon>
        <taxon>Viridiplantae</taxon>
        <taxon>Streptophyta</taxon>
        <taxon>Embryophyta</taxon>
        <taxon>Tracheophyta</taxon>
        <taxon>Spermatophyta</taxon>
        <taxon>Magnoliopsida</taxon>
        <taxon>eudicotyledons</taxon>
        <taxon>Gunneridae</taxon>
        <taxon>Pentapetalae</taxon>
        <taxon>asterids</taxon>
        <taxon>lamiids</taxon>
        <taxon>Lamiales</taxon>
        <taxon>Lamiaceae</taxon>
        <taxon>Nepetoideae</taxon>
        <taxon>Mentheae</taxon>
        <taxon>Salviinae</taxon>
        <taxon>Salvia</taxon>
        <taxon>Salvia subgen. Calosphace</taxon>
        <taxon>core Calosphace</taxon>
    </lineage>
</organism>
<keyword evidence="3" id="KW-1185">Reference proteome</keyword>
<sequence>MGISHYPLPILPPLLLIQKLVAMNRRNDEEEAQVNPFSESKKKENEVATWESDLKKKERVVDSESGFLRKVFAAEDGDHK</sequence>
<reference evidence="2" key="2">
    <citation type="submission" date="2020-08" db="EMBL/GenBank/DDBJ databases">
        <title>Plant Genome Project.</title>
        <authorList>
            <person name="Zhang R.-G."/>
        </authorList>
    </citation>
    <scope>NUCLEOTIDE SEQUENCE</scope>
    <source>
        <strain evidence="2">Huo1</strain>
        <tissue evidence="2">Leaf</tissue>
    </source>
</reference>
<reference evidence="2" key="1">
    <citation type="submission" date="2018-01" db="EMBL/GenBank/DDBJ databases">
        <authorList>
            <person name="Mao J.F."/>
        </authorList>
    </citation>
    <scope>NUCLEOTIDE SEQUENCE</scope>
    <source>
        <strain evidence="2">Huo1</strain>
        <tissue evidence="2">Leaf</tissue>
    </source>
</reference>
<evidence type="ECO:0000313" key="3">
    <source>
        <dbReference type="Proteomes" id="UP000298416"/>
    </source>
</evidence>
<proteinExistence type="predicted"/>
<comment type="caution">
    <text evidence="2">The sequence shown here is derived from an EMBL/GenBank/DDBJ whole genome shotgun (WGS) entry which is preliminary data.</text>
</comment>
<feature type="region of interest" description="Disordered" evidence="1">
    <location>
        <begin position="30"/>
        <end position="49"/>
    </location>
</feature>
<dbReference type="Proteomes" id="UP000298416">
    <property type="component" value="Unassembled WGS sequence"/>
</dbReference>
<gene>
    <name evidence="2" type="ORF">SASPL_149193</name>
</gene>
<accession>A0A8X8Z503</accession>
<evidence type="ECO:0000256" key="1">
    <source>
        <dbReference type="SAM" id="MobiDB-lite"/>
    </source>
</evidence>
<dbReference type="AlphaFoldDB" id="A0A8X8Z503"/>